<dbReference type="PROSITE" id="PS50043">
    <property type="entry name" value="HTH_LUXR_2"/>
    <property type="match status" value="1"/>
</dbReference>
<dbReference type="Gene3D" id="1.10.10.10">
    <property type="entry name" value="Winged helix-like DNA-binding domain superfamily/Winged helix DNA-binding domain"/>
    <property type="match status" value="1"/>
</dbReference>
<evidence type="ECO:0000313" key="8">
    <source>
        <dbReference type="Proteomes" id="UP000249873"/>
    </source>
</evidence>
<evidence type="ECO:0000259" key="6">
    <source>
        <dbReference type="PROSITE" id="PS50043"/>
    </source>
</evidence>
<dbReference type="OrthoDB" id="9807565at2"/>
<feature type="transmembrane region" description="Helical" evidence="5">
    <location>
        <begin position="211"/>
        <end position="229"/>
    </location>
</feature>
<feature type="transmembrane region" description="Helical" evidence="5">
    <location>
        <begin position="241"/>
        <end position="264"/>
    </location>
</feature>
<keyword evidence="3" id="KW-0804">Transcription</keyword>
<dbReference type="SUPFAM" id="SSF46894">
    <property type="entry name" value="C-terminal effector domain of the bipartite response regulators"/>
    <property type="match status" value="1"/>
</dbReference>
<reference evidence="7 8" key="1">
    <citation type="submission" date="2018-05" db="EMBL/GenBank/DDBJ databases">
        <title>Complete genome sequence of Arcticibacterium luteifluviistationis SM1504T, a cytophagaceae bacterium isolated from Arctic surface seawater.</title>
        <authorList>
            <person name="Li Y."/>
            <person name="Qin Q.-L."/>
        </authorList>
    </citation>
    <scope>NUCLEOTIDE SEQUENCE [LARGE SCALE GENOMIC DNA]</scope>
    <source>
        <strain evidence="7 8">SM1504</strain>
    </source>
</reference>
<dbReference type="Proteomes" id="UP000249873">
    <property type="component" value="Chromosome"/>
</dbReference>
<feature type="coiled-coil region" evidence="4">
    <location>
        <begin position="354"/>
        <end position="388"/>
    </location>
</feature>
<dbReference type="InterPro" id="IPR016032">
    <property type="entry name" value="Sig_transdc_resp-reg_C-effctor"/>
</dbReference>
<evidence type="ECO:0000256" key="3">
    <source>
        <dbReference type="ARBA" id="ARBA00023163"/>
    </source>
</evidence>
<dbReference type="SMART" id="SM00421">
    <property type="entry name" value="HTH_LUXR"/>
    <property type="match status" value="1"/>
</dbReference>
<dbReference type="InterPro" id="IPR036388">
    <property type="entry name" value="WH-like_DNA-bd_sf"/>
</dbReference>
<keyword evidence="5" id="KW-1133">Transmembrane helix</keyword>
<protein>
    <recommendedName>
        <fullName evidence="6">HTH luxR-type domain-containing protein</fullName>
    </recommendedName>
</protein>
<feature type="domain" description="HTH luxR-type" evidence="6">
    <location>
        <begin position="384"/>
        <end position="449"/>
    </location>
</feature>
<dbReference type="EMBL" id="CP029480">
    <property type="protein sequence ID" value="AWV97467.1"/>
    <property type="molecule type" value="Genomic_DNA"/>
</dbReference>
<name>A0A2Z4G8F1_9BACT</name>
<keyword evidence="2" id="KW-0238">DNA-binding</keyword>
<dbReference type="Pfam" id="PF07695">
    <property type="entry name" value="7TMR-DISM_7TM"/>
    <property type="match status" value="1"/>
</dbReference>
<evidence type="ECO:0000256" key="2">
    <source>
        <dbReference type="ARBA" id="ARBA00023125"/>
    </source>
</evidence>
<dbReference type="Pfam" id="PF00196">
    <property type="entry name" value="GerE"/>
    <property type="match status" value="1"/>
</dbReference>
<dbReference type="GO" id="GO:0006355">
    <property type="term" value="P:regulation of DNA-templated transcription"/>
    <property type="evidence" value="ECO:0007669"/>
    <property type="project" value="InterPro"/>
</dbReference>
<evidence type="ECO:0000256" key="5">
    <source>
        <dbReference type="SAM" id="Phobius"/>
    </source>
</evidence>
<dbReference type="AlphaFoldDB" id="A0A2Z4G8F1"/>
<evidence type="ECO:0000313" key="7">
    <source>
        <dbReference type="EMBL" id="AWV97467.1"/>
    </source>
</evidence>
<organism evidence="7 8">
    <name type="scientific">Arcticibacterium luteifluviistationis</name>
    <dbReference type="NCBI Taxonomy" id="1784714"/>
    <lineage>
        <taxon>Bacteria</taxon>
        <taxon>Pseudomonadati</taxon>
        <taxon>Bacteroidota</taxon>
        <taxon>Cytophagia</taxon>
        <taxon>Cytophagales</taxon>
        <taxon>Leadbetterellaceae</taxon>
        <taxon>Arcticibacterium</taxon>
    </lineage>
</organism>
<gene>
    <name evidence="7" type="ORF">DJ013_04495</name>
</gene>
<dbReference type="PRINTS" id="PR00038">
    <property type="entry name" value="HTHLUXR"/>
</dbReference>
<keyword evidence="5" id="KW-0472">Membrane</keyword>
<dbReference type="PANTHER" id="PTHR44688:SF16">
    <property type="entry name" value="DNA-BINDING TRANSCRIPTIONAL ACTIVATOR DEVR_DOSR"/>
    <property type="match status" value="1"/>
</dbReference>
<keyword evidence="1" id="KW-0805">Transcription regulation</keyword>
<feature type="transmembrane region" description="Helical" evidence="5">
    <location>
        <begin position="174"/>
        <end position="191"/>
    </location>
</feature>
<dbReference type="PANTHER" id="PTHR44688">
    <property type="entry name" value="DNA-BINDING TRANSCRIPTIONAL ACTIVATOR DEVR_DOSR"/>
    <property type="match status" value="1"/>
</dbReference>
<keyword evidence="4" id="KW-0175">Coiled coil</keyword>
<dbReference type="CDD" id="cd06170">
    <property type="entry name" value="LuxR_C_like"/>
    <property type="match status" value="1"/>
</dbReference>
<sequence length="450" mass="51933">MDKKLKRIFGVLTLLILFQPLCIKAQELGYYRASSSNETLEQIQGKEFVTFTEKVNQGGENGVYWLKLKNSSEDVVCELASAQLSETKCYIDGERVYGVSGTIFPSFRIPANKMVYFKVTCEKEAFIPVRLFNSADFNLAENQNLLSLGLYYGFTLLVIVLNLFFFFSMKERSFFHYSIFLFFISAAIFQRDGLLHLILGNDSLLSSDLEIITYFFVALSATIFAIDYLSIERYWKEYKALLVLINVGILLSYILFKFTDAFFWMKMSELLSMSVLIVIWFTGLMLFSKNNYSKFFVLAYFAVLFMACDFFIAPLMGWPNLGITTKYLKIGGVMEMLLLTYAVVYRMRGIHKDHKLMVQELFNYTNQLNSLEEELEKLNEGQENEITTSSLSRREIEILELIAAGKINKEIAEELFISVNTVKYHTKKLYAKLHIKSRSEIQPGFVQSLT</sequence>
<accession>A0A2Z4G8F1</accession>
<feature type="transmembrane region" description="Helical" evidence="5">
    <location>
        <begin position="295"/>
        <end position="315"/>
    </location>
</feature>
<keyword evidence="5" id="KW-0812">Transmembrane</keyword>
<feature type="transmembrane region" description="Helical" evidence="5">
    <location>
        <begin position="327"/>
        <end position="345"/>
    </location>
</feature>
<evidence type="ECO:0000256" key="1">
    <source>
        <dbReference type="ARBA" id="ARBA00023015"/>
    </source>
</evidence>
<feature type="transmembrane region" description="Helical" evidence="5">
    <location>
        <begin position="270"/>
        <end position="288"/>
    </location>
</feature>
<feature type="transmembrane region" description="Helical" evidence="5">
    <location>
        <begin position="148"/>
        <end position="167"/>
    </location>
</feature>
<proteinExistence type="predicted"/>
<dbReference type="GO" id="GO:0003677">
    <property type="term" value="F:DNA binding"/>
    <property type="evidence" value="ECO:0007669"/>
    <property type="project" value="UniProtKB-KW"/>
</dbReference>
<keyword evidence="8" id="KW-1185">Reference proteome</keyword>
<evidence type="ECO:0000256" key="4">
    <source>
        <dbReference type="SAM" id="Coils"/>
    </source>
</evidence>
<dbReference type="KEGG" id="als:DJ013_04495"/>
<dbReference type="InterPro" id="IPR011623">
    <property type="entry name" value="7TMR_DISM_rcpt_extracell_dom1"/>
</dbReference>
<dbReference type="InterPro" id="IPR000792">
    <property type="entry name" value="Tscrpt_reg_LuxR_C"/>
</dbReference>